<gene>
    <name evidence="4 5" type="primary">cyaY</name>
    <name evidence="5" type="ORF">V6255_16580</name>
</gene>
<dbReference type="InterPro" id="IPR020895">
    <property type="entry name" value="Frataxin_CS"/>
</dbReference>
<dbReference type="InterPro" id="IPR036524">
    <property type="entry name" value="Frataxin/CyaY_sf"/>
</dbReference>
<evidence type="ECO:0000256" key="4">
    <source>
        <dbReference type="HAMAP-Rule" id="MF_00142"/>
    </source>
</evidence>
<evidence type="ECO:0000313" key="6">
    <source>
        <dbReference type="Proteomes" id="UP001366060"/>
    </source>
</evidence>
<reference evidence="5 6" key="1">
    <citation type="submission" date="2024-02" db="EMBL/GenBank/DDBJ databases">
        <title>Bacteria isolated from the canopy kelp, Nereocystis luetkeana.</title>
        <authorList>
            <person name="Pfister C.A."/>
            <person name="Younker I.T."/>
            <person name="Light S.H."/>
        </authorList>
    </citation>
    <scope>NUCLEOTIDE SEQUENCE [LARGE SCALE GENOMIC DNA]</scope>
    <source>
        <strain evidence="5 6">TI.2.07</strain>
    </source>
</reference>
<dbReference type="EMBL" id="JBAKBA010000055">
    <property type="protein sequence ID" value="MEL0660750.1"/>
    <property type="molecule type" value="Genomic_DNA"/>
</dbReference>
<dbReference type="Gene3D" id="3.30.920.10">
    <property type="entry name" value="Frataxin/CyaY"/>
    <property type="match status" value="1"/>
</dbReference>
<evidence type="ECO:0000256" key="2">
    <source>
        <dbReference type="ARBA" id="ARBA00022723"/>
    </source>
</evidence>
<evidence type="ECO:0000256" key="3">
    <source>
        <dbReference type="ARBA" id="ARBA00023004"/>
    </source>
</evidence>
<dbReference type="Proteomes" id="UP001366060">
    <property type="component" value="Unassembled WGS sequence"/>
</dbReference>
<dbReference type="SMART" id="SM01219">
    <property type="entry name" value="Frataxin_Cyay"/>
    <property type="match status" value="1"/>
</dbReference>
<dbReference type="NCBIfam" id="TIGR03421">
    <property type="entry name" value="FeS_CyaY"/>
    <property type="match status" value="1"/>
</dbReference>
<keyword evidence="6" id="KW-1185">Reference proteome</keyword>
<dbReference type="HAMAP" id="MF_00142">
    <property type="entry name" value="CyaY"/>
    <property type="match status" value="1"/>
</dbReference>
<dbReference type="InterPro" id="IPR047584">
    <property type="entry name" value="CyaY"/>
</dbReference>
<keyword evidence="2 4" id="KW-0479">Metal-binding</keyword>
<keyword evidence="3 4" id="KW-0408">Iron</keyword>
<evidence type="ECO:0000256" key="1">
    <source>
        <dbReference type="ARBA" id="ARBA00008183"/>
    </source>
</evidence>
<dbReference type="PANTHER" id="PTHR16821">
    <property type="entry name" value="FRATAXIN"/>
    <property type="match status" value="1"/>
</dbReference>
<accession>A0ABU9HFS1</accession>
<comment type="caution">
    <text evidence="5">The sequence shown here is derived from an EMBL/GenBank/DDBJ whole genome shotgun (WGS) entry which is preliminary data.</text>
</comment>
<dbReference type="Pfam" id="PF01491">
    <property type="entry name" value="Frataxin_Cyay"/>
    <property type="match status" value="1"/>
</dbReference>
<dbReference type="CDD" id="cd00503">
    <property type="entry name" value="Frataxin"/>
    <property type="match status" value="1"/>
</dbReference>
<dbReference type="PANTHER" id="PTHR16821:SF2">
    <property type="entry name" value="FRATAXIN, MITOCHONDRIAL"/>
    <property type="match status" value="1"/>
</dbReference>
<proteinExistence type="inferred from homology"/>
<organism evidence="5 6">
    <name type="scientific">Psychromonas arctica</name>
    <dbReference type="NCBI Taxonomy" id="168275"/>
    <lineage>
        <taxon>Bacteria</taxon>
        <taxon>Pseudomonadati</taxon>
        <taxon>Pseudomonadota</taxon>
        <taxon>Gammaproteobacteria</taxon>
        <taxon>Alteromonadales</taxon>
        <taxon>Psychromonadaceae</taxon>
        <taxon>Psychromonas</taxon>
    </lineage>
</organism>
<comment type="function">
    <text evidence="4">Involved in iron-sulfur (Fe-S) cluster assembly. May act as a regulator of Fe-S biogenesis.</text>
</comment>
<dbReference type="RefSeq" id="WP_341629146.1">
    <property type="nucleotide sequence ID" value="NZ_JBAKBA010000055.1"/>
</dbReference>
<name>A0ABU9HFS1_9GAMM</name>
<dbReference type="InterPro" id="IPR002908">
    <property type="entry name" value="Frataxin/CyaY"/>
</dbReference>
<dbReference type="PROSITE" id="PS50810">
    <property type="entry name" value="FRATAXIN_2"/>
    <property type="match status" value="1"/>
</dbReference>
<evidence type="ECO:0000313" key="5">
    <source>
        <dbReference type="EMBL" id="MEL0660750.1"/>
    </source>
</evidence>
<sequence length="104" mass="12021">MTDSEFLELADLLYQKIEDNIEDSEADIDSDQNGALLTLEFENRTKLIINRQQPLHQVWLATLENGHHYDYKDGLWIDDRSGDEFLSFLSAAITKQSGEKITFK</sequence>
<protein>
    <recommendedName>
        <fullName evidence="4">Iron-sulfur cluster assembly protein CyaY</fullName>
    </recommendedName>
</protein>
<comment type="similarity">
    <text evidence="1 4">Belongs to the frataxin family.</text>
</comment>
<dbReference type="PROSITE" id="PS01344">
    <property type="entry name" value="FRATAXIN_1"/>
    <property type="match status" value="1"/>
</dbReference>
<dbReference type="SUPFAM" id="SSF55387">
    <property type="entry name" value="Frataxin/Nqo15-like"/>
    <property type="match status" value="1"/>
</dbReference>